<feature type="region of interest" description="Disordered" evidence="1">
    <location>
        <begin position="154"/>
        <end position="173"/>
    </location>
</feature>
<dbReference type="EMBL" id="BTSX01000001">
    <property type="protein sequence ID" value="GMS78066.1"/>
    <property type="molecule type" value="Genomic_DNA"/>
</dbReference>
<feature type="region of interest" description="Disordered" evidence="1">
    <location>
        <begin position="89"/>
        <end position="122"/>
    </location>
</feature>
<comment type="caution">
    <text evidence="2">The sequence shown here is derived from an EMBL/GenBank/DDBJ whole genome shotgun (WGS) entry which is preliminary data.</text>
</comment>
<reference evidence="2" key="1">
    <citation type="submission" date="2023-10" db="EMBL/GenBank/DDBJ databases">
        <title>Genome assembly of Pristionchus species.</title>
        <authorList>
            <person name="Yoshida K."/>
            <person name="Sommer R.J."/>
        </authorList>
    </citation>
    <scope>NUCLEOTIDE SEQUENCE</scope>
    <source>
        <strain evidence="2">RS0144</strain>
    </source>
</reference>
<accession>A0AAV5SEE5</accession>
<keyword evidence="3" id="KW-1185">Reference proteome</keyword>
<proteinExistence type="predicted"/>
<organism evidence="2 3">
    <name type="scientific">Pristionchus entomophagus</name>
    <dbReference type="NCBI Taxonomy" id="358040"/>
    <lineage>
        <taxon>Eukaryota</taxon>
        <taxon>Metazoa</taxon>
        <taxon>Ecdysozoa</taxon>
        <taxon>Nematoda</taxon>
        <taxon>Chromadorea</taxon>
        <taxon>Rhabditida</taxon>
        <taxon>Rhabditina</taxon>
        <taxon>Diplogasteromorpha</taxon>
        <taxon>Diplogasteroidea</taxon>
        <taxon>Neodiplogasteridae</taxon>
        <taxon>Pristionchus</taxon>
    </lineage>
</organism>
<feature type="compositionally biased region" description="Basic and acidic residues" evidence="1">
    <location>
        <begin position="94"/>
        <end position="109"/>
    </location>
</feature>
<gene>
    <name evidence="2" type="ORF">PENTCL1PPCAC_241</name>
</gene>
<evidence type="ECO:0000313" key="2">
    <source>
        <dbReference type="EMBL" id="GMS78066.1"/>
    </source>
</evidence>
<feature type="non-terminal residue" evidence="2">
    <location>
        <position position="1"/>
    </location>
</feature>
<evidence type="ECO:0000256" key="1">
    <source>
        <dbReference type="SAM" id="MobiDB-lite"/>
    </source>
</evidence>
<evidence type="ECO:0000313" key="3">
    <source>
        <dbReference type="Proteomes" id="UP001432027"/>
    </source>
</evidence>
<dbReference type="Proteomes" id="UP001432027">
    <property type="component" value="Unassembled WGS sequence"/>
</dbReference>
<name>A0AAV5SEE5_9BILA</name>
<protein>
    <submittedName>
        <fullName evidence="2">Uncharacterized protein</fullName>
    </submittedName>
</protein>
<dbReference type="AlphaFoldDB" id="A0AAV5SEE5"/>
<sequence length="173" mass="19288">QRNERVCSDIVGSDLISLFHAYFASSVTSRVYDSPFTLISSQSWGRDSVRIGESTTRQQFVRSRELTSGFQYISELSGSGGSLAGVCAGGSGDGGRKGVESSGHEDRHLERRRRRPWHATNPEVGRHRFGDYRFTTPTTRTAVRRSIHVFRVNSAAEREYEDEEEYGYGDAGG</sequence>